<feature type="domain" description="C2H2-type" evidence="6">
    <location>
        <begin position="225"/>
        <end position="252"/>
    </location>
</feature>
<evidence type="ECO:0000256" key="2">
    <source>
        <dbReference type="ARBA" id="ARBA00022771"/>
    </source>
</evidence>
<evidence type="ECO:0000259" key="6">
    <source>
        <dbReference type="PROSITE" id="PS50157"/>
    </source>
</evidence>
<dbReference type="PROSITE" id="PS00028">
    <property type="entry name" value="ZINC_FINGER_C2H2_1"/>
    <property type="match status" value="6"/>
</dbReference>
<dbReference type="AlphaFoldDB" id="A0AAD8ZVD1"/>
<dbReference type="SUPFAM" id="SSF57667">
    <property type="entry name" value="beta-beta-alpha zinc fingers"/>
    <property type="match status" value="3"/>
</dbReference>
<proteinExistence type="predicted"/>
<comment type="caution">
    <text evidence="7">The sequence shown here is derived from an EMBL/GenBank/DDBJ whole genome shotgun (WGS) entry which is preliminary data.</text>
</comment>
<dbReference type="InterPro" id="IPR036236">
    <property type="entry name" value="Znf_C2H2_sf"/>
</dbReference>
<protein>
    <recommendedName>
        <fullName evidence="6">C2H2-type domain-containing protein</fullName>
    </recommendedName>
</protein>
<sequence>MNQARFGKVDAIPRLQLFKCVHATCGATFTRQWRLKEHETVHTGERPHKCPVEGCGRQFSRKSHLSRHALKHGEKKIRLRPIRALTGIQKNSMAYRALTLTLRRLDFNRCNVANCAKMFFNADNMKRHVRYAHGEKDKYFKCTFQNCQVTFRKRRMLKLHLAGHGVSKGFRCSKPTCGMTFDTHVARKAHEKTHAGYCCPHTECQVVEHTWGKLQKHKAKHPASFSCTVCKKSFGKRDSLRRHKRSHALQKPVLLCPNKGCQAYFSTTFNLEHHIRKVHLQLLSHVCSFPGCTKAFAMRQHKRSSKGWQKRLEGRRRGPLVEEDLRRLFALRMRISRKAKVEANLSSLFNERKIPHHVDPEVNLRDLFSIKHVRNESLFSELKSTSTTAVASSSSSCCVGLKGEGCLEMITFAPRRDGCGTGRPLSQGTESQWTNKNSNHSGRDTACQAFQMSSGEDLHSSRDDSVLKTHNVLATAVFSGFLATQSSNMEMQSSRGFTNTNDVVFKSSRSETGRRDV</sequence>
<dbReference type="FunFam" id="3.30.160.60:FF:000446">
    <property type="entry name" value="Zinc finger protein"/>
    <property type="match status" value="1"/>
</dbReference>
<feature type="domain" description="C2H2-type" evidence="6">
    <location>
        <begin position="140"/>
        <end position="169"/>
    </location>
</feature>
<organism evidence="7 8">
    <name type="scientific">Electrophorus voltai</name>
    <dbReference type="NCBI Taxonomy" id="2609070"/>
    <lineage>
        <taxon>Eukaryota</taxon>
        <taxon>Metazoa</taxon>
        <taxon>Chordata</taxon>
        <taxon>Craniata</taxon>
        <taxon>Vertebrata</taxon>
        <taxon>Euteleostomi</taxon>
        <taxon>Actinopterygii</taxon>
        <taxon>Neopterygii</taxon>
        <taxon>Teleostei</taxon>
        <taxon>Ostariophysi</taxon>
        <taxon>Gymnotiformes</taxon>
        <taxon>Gymnotoidei</taxon>
        <taxon>Gymnotidae</taxon>
        <taxon>Electrophorus</taxon>
    </lineage>
</organism>
<dbReference type="PANTHER" id="PTHR46179:SF28">
    <property type="entry name" value="SI:DKEY-208K4.2 PROTEIN"/>
    <property type="match status" value="1"/>
</dbReference>
<keyword evidence="3" id="KW-0862">Zinc</keyword>
<dbReference type="GO" id="GO:0005634">
    <property type="term" value="C:nucleus"/>
    <property type="evidence" value="ECO:0007669"/>
    <property type="project" value="UniProtKB-SubCell"/>
</dbReference>
<keyword evidence="2 4" id="KW-0863">Zinc-finger</keyword>
<dbReference type="InterPro" id="IPR051061">
    <property type="entry name" value="Zinc_finger_trans_reg"/>
</dbReference>
<feature type="compositionally biased region" description="Polar residues" evidence="5">
    <location>
        <begin position="424"/>
        <end position="440"/>
    </location>
</feature>
<dbReference type="PROSITE" id="PS50157">
    <property type="entry name" value="ZINC_FINGER_C2H2_2"/>
    <property type="match status" value="6"/>
</dbReference>
<name>A0AAD8ZVD1_9TELE</name>
<evidence type="ECO:0000256" key="3">
    <source>
        <dbReference type="ARBA" id="ARBA00022833"/>
    </source>
</evidence>
<evidence type="ECO:0000256" key="4">
    <source>
        <dbReference type="PROSITE-ProRule" id="PRU00042"/>
    </source>
</evidence>
<evidence type="ECO:0000256" key="5">
    <source>
        <dbReference type="SAM" id="MobiDB-lite"/>
    </source>
</evidence>
<accession>A0AAD8ZVD1</accession>
<dbReference type="Proteomes" id="UP001239994">
    <property type="component" value="Unassembled WGS sequence"/>
</dbReference>
<dbReference type="Pfam" id="PF00096">
    <property type="entry name" value="zf-C2H2"/>
    <property type="match status" value="1"/>
</dbReference>
<feature type="domain" description="C2H2-type" evidence="6">
    <location>
        <begin position="108"/>
        <end position="138"/>
    </location>
</feature>
<evidence type="ECO:0000313" key="8">
    <source>
        <dbReference type="Proteomes" id="UP001239994"/>
    </source>
</evidence>
<dbReference type="SMART" id="SM00355">
    <property type="entry name" value="ZnF_C2H2"/>
    <property type="match status" value="8"/>
</dbReference>
<feature type="region of interest" description="Disordered" evidence="5">
    <location>
        <begin position="422"/>
        <end position="441"/>
    </location>
</feature>
<dbReference type="Gene3D" id="3.30.160.60">
    <property type="entry name" value="Classic Zinc Finger"/>
    <property type="match status" value="4"/>
</dbReference>
<evidence type="ECO:0000256" key="1">
    <source>
        <dbReference type="ARBA" id="ARBA00022723"/>
    </source>
</evidence>
<dbReference type="EMBL" id="JAROKS010000003">
    <property type="protein sequence ID" value="KAK1805556.1"/>
    <property type="molecule type" value="Genomic_DNA"/>
</dbReference>
<keyword evidence="8" id="KW-1185">Reference proteome</keyword>
<evidence type="ECO:0000313" key="7">
    <source>
        <dbReference type="EMBL" id="KAK1805556.1"/>
    </source>
</evidence>
<dbReference type="Pfam" id="PF13912">
    <property type="entry name" value="zf-C2H2_6"/>
    <property type="match status" value="1"/>
</dbReference>
<dbReference type="InterPro" id="IPR013087">
    <property type="entry name" value="Znf_C2H2_type"/>
</dbReference>
<keyword evidence="1" id="KW-0479">Metal-binding</keyword>
<feature type="domain" description="C2H2-type" evidence="6">
    <location>
        <begin position="170"/>
        <end position="196"/>
    </location>
</feature>
<gene>
    <name evidence="7" type="ORF">P4O66_019219</name>
</gene>
<dbReference type="GO" id="GO:0006357">
    <property type="term" value="P:regulation of transcription by RNA polymerase II"/>
    <property type="evidence" value="ECO:0007669"/>
    <property type="project" value="TreeGrafter"/>
</dbReference>
<dbReference type="PANTHER" id="PTHR46179">
    <property type="entry name" value="ZINC FINGER PROTEIN"/>
    <property type="match status" value="1"/>
</dbReference>
<feature type="domain" description="C2H2-type" evidence="6">
    <location>
        <begin position="48"/>
        <end position="77"/>
    </location>
</feature>
<reference evidence="7" key="1">
    <citation type="submission" date="2023-03" db="EMBL/GenBank/DDBJ databases">
        <title>Electrophorus voltai genome.</title>
        <authorList>
            <person name="Bian C."/>
        </authorList>
    </citation>
    <scope>NUCLEOTIDE SEQUENCE</scope>
    <source>
        <strain evidence="7">CB-2022</strain>
        <tissue evidence="7">Muscle</tissue>
    </source>
</reference>
<dbReference type="GO" id="GO:0008270">
    <property type="term" value="F:zinc ion binding"/>
    <property type="evidence" value="ECO:0007669"/>
    <property type="project" value="UniProtKB-KW"/>
</dbReference>
<feature type="domain" description="C2H2-type" evidence="6">
    <location>
        <begin position="18"/>
        <end position="47"/>
    </location>
</feature>